<keyword evidence="6" id="KW-0464">Manganese</keyword>
<dbReference type="EMBL" id="FZNT01000006">
    <property type="protein sequence ID" value="SNR59302.1"/>
    <property type="molecule type" value="Genomic_DNA"/>
</dbReference>
<dbReference type="InterPro" id="IPR045121">
    <property type="entry name" value="CoAse"/>
</dbReference>
<keyword evidence="5" id="KW-0460">Magnesium</keyword>
<keyword evidence="3" id="KW-0479">Metal-binding</keyword>
<evidence type="ECO:0000313" key="8">
    <source>
        <dbReference type="EMBL" id="SNR59302.1"/>
    </source>
</evidence>
<dbReference type="InterPro" id="IPR015797">
    <property type="entry name" value="NUDIX_hydrolase-like_dom_sf"/>
</dbReference>
<evidence type="ECO:0000256" key="3">
    <source>
        <dbReference type="ARBA" id="ARBA00022723"/>
    </source>
</evidence>
<comment type="cofactor">
    <cofactor evidence="2">
        <name>Mg(2+)</name>
        <dbReference type="ChEBI" id="CHEBI:18420"/>
    </cofactor>
</comment>
<evidence type="ECO:0000256" key="1">
    <source>
        <dbReference type="ARBA" id="ARBA00001936"/>
    </source>
</evidence>
<evidence type="ECO:0000313" key="9">
    <source>
        <dbReference type="Proteomes" id="UP000198384"/>
    </source>
</evidence>
<dbReference type="PROSITE" id="PS51462">
    <property type="entry name" value="NUDIX"/>
    <property type="match status" value="1"/>
</dbReference>
<evidence type="ECO:0000256" key="4">
    <source>
        <dbReference type="ARBA" id="ARBA00022801"/>
    </source>
</evidence>
<protein>
    <submittedName>
        <fullName evidence="8">NUDIX domain-containing protein</fullName>
    </submittedName>
</protein>
<dbReference type="GO" id="GO:0010945">
    <property type="term" value="F:coenzyme A diphosphatase activity"/>
    <property type="evidence" value="ECO:0007669"/>
    <property type="project" value="InterPro"/>
</dbReference>
<evidence type="ECO:0000256" key="6">
    <source>
        <dbReference type="ARBA" id="ARBA00023211"/>
    </source>
</evidence>
<dbReference type="OrthoDB" id="9802805at2"/>
<dbReference type="SUPFAM" id="SSF55811">
    <property type="entry name" value="Nudix"/>
    <property type="match status" value="1"/>
</dbReference>
<name>A0A238XKU3_9FLAO</name>
<dbReference type="Proteomes" id="UP000198384">
    <property type="component" value="Unassembled WGS sequence"/>
</dbReference>
<feature type="domain" description="Nudix hydrolase" evidence="7">
    <location>
        <begin position="45"/>
        <end position="179"/>
    </location>
</feature>
<accession>A0A238XKU3</accession>
<dbReference type="AlphaFoldDB" id="A0A238XKU3"/>
<dbReference type="InterPro" id="IPR000086">
    <property type="entry name" value="NUDIX_hydrolase_dom"/>
</dbReference>
<dbReference type="PANTHER" id="PTHR12992">
    <property type="entry name" value="NUDIX HYDROLASE"/>
    <property type="match status" value="1"/>
</dbReference>
<dbReference type="Gene3D" id="3.90.79.10">
    <property type="entry name" value="Nucleoside Triphosphate Pyrophosphohydrolase"/>
    <property type="match status" value="1"/>
</dbReference>
<evidence type="ECO:0000256" key="2">
    <source>
        <dbReference type="ARBA" id="ARBA00001946"/>
    </source>
</evidence>
<dbReference type="Pfam" id="PF00293">
    <property type="entry name" value="NUDIX"/>
    <property type="match status" value="1"/>
</dbReference>
<dbReference type="PANTHER" id="PTHR12992:SF11">
    <property type="entry name" value="MITOCHONDRIAL COENZYME A DIPHOSPHATASE NUDT8"/>
    <property type="match status" value="1"/>
</dbReference>
<organism evidence="8 9">
    <name type="scientific">Lutibacter agarilyticus</name>
    <dbReference type="NCBI Taxonomy" id="1109740"/>
    <lineage>
        <taxon>Bacteria</taxon>
        <taxon>Pseudomonadati</taxon>
        <taxon>Bacteroidota</taxon>
        <taxon>Flavobacteriia</taxon>
        <taxon>Flavobacteriales</taxon>
        <taxon>Flavobacteriaceae</taxon>
        <taxon>Lutibacter</taxon>
    </lineage>
</organism>
<comment type="cofactor">
    <cofactor evidence="1">
        <name>Mn(2+)</name>
        <dbReference type="ChEBI" id="CHEBI:29035"/>
    </cofactor>
</comment>
<keyword evidence="9" id="KW-1185">Reference proteome</keyword>
<evidence type="ECO:0000256" key="5">
    <source>
        <dbReference type="ARBA" id="ARBA00022842"/>
    </source>
</evidence>
<sequence>MDFSLFKDRISAIDTLPTGGLDAQFKLAPKIRKQLSEDYIENQQPKKAGVLALFYPNKHNDTCFLLTKRASYNGTHSAQISFPGGKFEANDIDLKNTALRETFEEVGIKKNTISVFKEMTNVYIPPSNFLVTPFLGITYQSPQFRTNHEVEELIQVTLDDFLNKTVISTTILSTSYAKEIKVPCFKLNSYIVWGATAMMLNEIRELLKNI</sequence>
<evidence type="ECO:0000259" key="7">
    <source>
        <dbReference type="PROSITE" id="PS51462"/>
    </source>
</evidence>
<keyword evidence="4" id="KW-0378">Hydrolase</keyword>
<dbReference type="GO" id="GO:0046872">
    <property type="term" value="F:metal ion binding"/>
    <property type="evidence" value="ECO:0007669"/>
    <property type="project" value="UniProtKB-KW"/>
</dbReference>
<proteinExistence type="predicted"/>
<gene>
    <name evidence="8" type="ORF">SAMN06265371_106124</name>
</gene>
<dbReference type="CDD" id="cd03426">
    <property type="entry name" value="NUDIX_CoAse_Nudt7"/>
    <property type="match status" value="1"/>
</dbReference>
<dbReference type="RefSeq" id="WP_089381883.1">
    <property type="nucleotide sequence ID" value="NZ_FZNT01000006.1"/>
</dbReference>
<reference evidence="8 9" key="1">
    <citation type="submission" date="2017-06" db="EMBL/GenBank/DDBJ databases">
        <authorList>
            <person name="Kim H.J."/>
            <person name="Triplett B.A."/>
        </authorList>
    </citation>
    <scope>NUCLEOTIDE SEQUENCE [LARGE SCALE GENOMIC DNA]</scope>
    <source>
        <strain evidence="8 9">DSM 29150</strain>
    </source>
</reference>